<keyword evidence="1" id="KW-1133">Transmembrane helix</keyword>
<organism evidence="2 3">
    <name type="scientific">Lawsonibacter faecis</name>
    <dbReference type="NCBI Taxonomy" id="2763052"/>
    <lineage>
        <taxon>Bacteria</taxon>
        <taxon>Bacillati</taxon>
        <taxon>Bacillota</taxon>
        <taxon>Clostridia</taxon>
        <taxon>Eubacteriales</taxon>
        <taxon>Oscillospiraceae</taxon>
        <taxon>Lawsonibacter</taxon>
    </lineage>
</organism>
<reference evidence="2" key="1">
    <citation type="submission" date="2020-08" db="EMBL/GenBank/DDBJ databases">
        <title>Genome public.</title>
        <authorList>
            <person name="Liu C."/>
            <person name="Sun Q."/>
        </authorList>
    </citation>
    <scope>NUCLEOTIDE SEQUENCE</scope>
    <source>
        <strain evidence="2">NSJ-52</strain>
    </source>
</reference>
<dbReference type="SMART" id="SM01323">
    <property type="entry name" value="YajC"/>
    <property type="match status" value="1"/>
</dbReference>
<keyword evidence="3" id="KW-1185">Reference proteome</keyword>
<dbReference type="PRINTS" id="PR01853">
    <property type="entry name" value="YAJCTRNLCASE"/>
</dbReference>
<accession>A0A8J6J9U3</accession>
<feature type="transmembrane region" description="Helical" evidence="1">
    <location>
        <begin position="6"/>
        <end position="22"/>
    </location>
</feature>
<dbReference type="Proteomes" id="UP000607645">
    <property type="component" value="Unassembled WGS sequence"/>
</dbReference>
<name>A0A8J6J9U3_9FIRM</name>
<keyword evidence="1" id="KW-0812">Transmembrane</keyword>
<comment type="caution">
    <text evidence="2">The sequence shown here is derived from an EMBL/GenBank/DDBJ whole genome shotgun (WGS) entry which is preliminary data.</text>
</comment>
<dbReference type="AlphaFoldDB" id="A0A8J6J9U3"/>
<dbReference type="EMBL" id="JACOPQ010000001">
    <property type="protein sequence ID" value="MBC5735491.1"/>
    <property type="molecule type" value="Genomic_DNA"/>
</dbReference>
<evidence type="ECO:0000256" key="1">
    <source>
        <dbReference type="SAM" id="Phobius"/>
    </source>
</evidence>
<dbReference type="Pfam" id="PF02699">
    <property type="entry name" value="YajC"/>
    <property type="match status" value="1"/>
</dbReference>
<gene>
    <name evidence="2" type="primary">yajC</name>
    <name evidence="2" type="ORF">H8S62_00530</name>
</gene>
<evidence type="ECO:0000313" key="3">
    <source>
        <dbReference type="Proteomes" id="UP000607645"/>
    </source>
</evidence>
<proteinExistence type="predicted"/>
<dbReference type="InterPro" id="IPR003849">
    <property type="entry name" value="Preprotein_translocase_YajC"/>
</dbReference>
<sequence length="112" mass="12615">MEQLLPLLGMLVFVLIFYLLIARPQRRREERRALMLSSVKKGSVVYAGGIRCTVLDFDSGRVLAASGPSRSALEIDADAIDDVEGFDYRAEYERQKKLRRERAARGGGLGRR</sequence>
<dbReference type="NCBIfam" id="TIGR00739">
    <property type="entry name" value="yajC"/>
    <property type="match status" value="1"/>
</dbReference>
<evidence type="ECO:0000313" key="2">
    <source>
        <dbReference type="EMBL" id="MBC5735491.1"/>
    </source>
</evidence>
<protein>
    <submittedName>
        <fullName evidence="2">Preprotein translocase subunit YajC</fullName>
    </submittedName>
</protein>
<keyword evidence="1" id="KW-0472">Membrane</keyword>
<dbReference type="RefSeq" id="WP_155145335.1">
    <property type="nucleotide sequence ID" value="NZ_JACOPQ010000001.1"/>
</dbReference>